<organism evidence="5 6">
    <name type="scientific">Candidatus Raymondbacteria bacterium RIFOXYD12_FULL_49_13</name>
    <dbReference type="NCBI Taxonomy" id="1817890"/>
    <lineage>
        <taxon>Bacteria</taxon>
        <taxon>Raymondiibacteriota</taxon>
    </lineage>
</organism>
<protein>
    <recommendedName>
        <fullName evidence="7">Tetratricopeptide repeat-like domain-containing protein</fullName>
    </recommendedName>
</protein>
<proteinExistence type="predicted"/>
<evidence type="ECO:0000256" key="2">
    <source>
        <dbReference type="ARBA" id="ARBA00022803"/>
    </source>
</evidence>
<gene>
    <name evidence="5" type="ORF">A2519_18470</name>
</gene>
<evidence type="ECO:0000256" key="1">
    <source>
        <dbReference type="ARBA" id="ARBA00022737"/>
    </source>
</evidence>
<dbReference type="InterPro" id="IPR051012">
    <property type="entry name" value="CellSynth/LPSAsmb/PSIAsmb"/>
</dbReference>
<comment type="caution">
    <text evidence="5">The sequence shown here is derived from an EMBL/GenBank/DDBJ whole genome shotgun (WGS) entry which is preliminary data.</text>
</comment>
<evidence type="ECO:0000313" key="6">
    <source>
        <dbReference type="Proteomes" id="UP000179243"/>
    </source>
</evidence>
<feature type="chain" id="PRO_5009528618" description="Tetratricopeptide repeat-like domain-containing protein" evidence="4">
    <location>
        <begin position="22"/>
        <end position="563"/>
    </location>
</feature>
<feature type="signal peptide" evidence="4">
    <location>
        <begin position="1"/>
        <end position="21"/>
    </location>
</feature>
<reference evidence="5 6" key="1">
    <citation type="journal article" date="2016" name="Nat. Commun.">
        <title>Thousands of microbial genomes shed light on interconnected biogeochemical processes in an aquifer system.</title>
        <authorList>
            <person name="Anantharaman K."/>
            <person name="Brown C.T."/>
            <person name="Hug L.A."/>
            <person name="Sharon I."/>
            <person name="Castelle C.J."/>
            <person name="Probst A.J."/>
            <person name="Thomas B.C."/>
            <person name="Singh A."/>
            <person name="Wilkins M.J."/>
            <person name="Karaoz U."/>
            <person name="Brodie E.L."/>
            <person name="Williams K.H."/>
            <person name="Hubbard S.S."/>
            <person name="Banfield J.F."/>
        </authorList>
    </citation>
    <scope>NUCLEOTIDE SEQUENCE [LARGE SCALE GENOMIC DNA]</scope>
</reference>
<feature type="repeat" description="TPR" evidence="3">
    <location>
        <begin position="377"/>
        <end position="410"/>
    </location>
</feature>
<dbReference type="SMART" id="SM00028">
    <property type="entry name" value="TPR"/>
    <property type="match status" value="11"/>
</dbReference>
<dbReference type="Pfam" id="PF14559">
    <property type="entry name" value="TPR_19"/>
    <property type="match status" value="1"/>
</dbReference>
<dbReference type="SUPFAM" id="SSF48452">
    <property type="entry name" value="TPR-like"/>
    <property type="match status" value="3"/>
</dbReference>
<dbReference type="InterPro" id="IPR019734">
    <property type="entry name" value="TPR_rpt"/>
</dbReference>
<dbReference type="PANTHER" id="PTHR45586:SF1">
    <property type="entry name" value="LIPOPOLYSACCHARIDE ASSEMBLY PROTEIN B"/>
    <property type="match status" value="1"/>
</dbReference>
<dbReference type="AlphaFoldDB" id="A0A1F7FCI6"/>
<dbReference type="InterPro" id="IPR011990">
    <property type="entry name" value="TPR-like_helical_dom_sf"/>
</dbReference>
<dbReference type="PANTHER" id="PTHR45586">
    <property type="entry name" value="TPR REPEAT-CONTAINING PROTEIN PA4667"/>
    <property type="match status" value="1"/>
</dbReference>
<feature type="repeat" description="TPR" evidence="3">
    <location>
        <begin position="343"/>
        <end position="376"/>
    </location>
</feature>
<evidence type="ECO:0008006" key="7">
    <source>
        <dbReference type="Google" id="ProtNLM"/>
    </source>
</evidence>
<keyword evidence="4" id="KW-0732">Signal</keyword>
<dbReference type="PROSITE" id="PS50005">
    <property type="entry name" value="TPR"/>
    <property type="match status" value="3"/>
</dbReference>
<keyword evidence="1" id="KW-0677">Repeat</keyword>
<keyword evidence="2 3" id="KW-0802">TPR repeat</keyword>
<evidence type="ECO:0000256" key="3">
    <source>
        <dbReference type="PROSITE-ProRule" id="PRU00339"/>
    </source>
</evidence>
<dbReference type="Proteomes" id="UP000179243">
    <property type="component" value="Unassembled WGS sequence"/>
</dbReference>
<evidence type="ECO:0000256" key="4">
    <source>
        <dbReference type="SAM" id="SignalP"/>
    </source>
</evidence>
<dbReference type="Pfam" id="PF13432">
    <property type="entry name" value="TPR_16"/>
    <property type="match status" value="4"/>
</dbReference>
<evidence type="ECO:0000313" key="5">
    <source>
        <dbReference type="EMBL" id="OGK04394.1"/>
    </source>
</evidence>
<sequence>MFPSSVFLCCLAFLAAGCASFKVNSPAPDARAPSLPCGDPYAIFINGKVYEIAGSYDMAEALYRRVIECDSNALYVRYLLARGLFFRNRNDSAEALLAPVVARDTTFDYFVLWGDLLYRKKELTDALNAYEIALARSAGDPRIIKTLAYLYEETGQYEKAAAYYESLEGSTAEQGYFLGRAAELYGMARAYGKAFNAVRELFSQNQDAPEARLRLRALAAAPEAFPEAVALLKEYIDSRPGDVSLRRDLGSVYLKAGDYAAAEAIFNVLYQQHGGFSDGKTWGILLSLSGKYAEAEQLLLKLKAEKSDADILFYLGNAALGLEKYLPAADWYAACIAADSNFSAAYTNRGVAFLRHGSVDSAIAVFTRAAVRFPAEMEPIYLLGVARANRGDYPGAITAYQKALELDSLNLGIMFDLASSYERNGVDRKAMDLFLAIIQRDPRNDRSLNYLGYMYAERDMRLDSAEAYIQRALEREPDNGAYLDSYGWVMFKKRNYAEAEKFIFKAIRSREEDPVIYEHMAIIKESAGDLHGARNYWRKVIELDPKNTRARKALAPADGDTGN</sequence>
<dbReference type="EMBL" id="MFYX01000073">
    <property type="protein sequence ID" value="OGK04394.1"/>
    <property type="molecule type" value="Genomic_DNA"/>
</dbReference>
<name>A0A1F7FCI6_UNCRA</name>
<feature type="repeat" description="TPR" evidence="3">
    <location>
        <begin position="514"/>
        <end position="547"/>
    </location>
</feature>
<dbReference type="Gene3D" id="1.25.40.10">
    <property type="entry name" value="Tetratricopeptide repeat domain"/>
    <property type="match status" value="4"/>
</dbReference>
<accession>A0A1F7FCI6</accession>